<feature type="transmembrane region" description="Helical" evidence="7">
    <location>
        <begin position="174"/>
        <end position="195"/>
    </location>
</feature>
<dbReference type="STRING" id="762982.HMPREF9442_03380"/>
<feature type="transmembrane region" description="Helical" evidence="7">
    <location>
        <begin position="123"/>
        <end position="141"/>
    </location>
</feature>
<dbReference type="PANTHER" id="PTHR40074">
    <property type="entry name" value="O-ACETYLTRANSFERASE WECH"/>
    <property type="match status" value="1"/>
</dbReference>
<keyword evidence="5 7" id="KW-1133">Transmembrane helix</keyword>
<evidence type="ECO:0000313" key="9">
    <source>
        <dbReference type="EMBL" id="EGG50355.1"/>
    </source>
</evidence>
<feature type="transmembrane region" description="Helical" evidence="7">
    <location>
        <begin position="272"/>
        <end position="293"/>
    </location>
</feature>
<keyword evidence="3" id="KW-1003">Cell membrane</keyword>
<dbReference type="InterPro" id="IPR002656">
    <property type="entry name" value="Acyl_transf_3_dom"/>
</dbReference>
<dbReference type="GO" id="GO:0009246">
    <property type="term" value="P:enterobacterial common antigen biosynthetic process"/>
    <property type="evidence" value="ECO:0007669"/>
    <property type="project" value="TreeGrafter"/>
</dbReference>
<dbReference type="HOGENOM" id="CLU_812938_0_0_10"/>
<feature type="transmembrane region" description="Helical" evidence="7">
    <location>
        <begin position="207"/>
        <end position="227"/>
    </location>
</feature>
<organism evidence="9 10">
    <name type="scientific">Paraprevotella xylaniphila YIT 11841</name>
    <dbReference type="NCBI Taxonomy" id="762982"/>
    <lineage>
        <taxon>Bacteria</taxon>
        <taxon>Pseudomonadati</taxon>
        <taxon>Bacteroidota</taxon>
        <taxon>Bacteroidia</taxon>
        <taxon>Bacteroidales</taxon>
        <taxon>Prevotellaceae</taxon>
        <taxon>Paraprevotella</taxon>
    </lineage>
</organism>
<feature type="transmembrane region" description="Helical" evidence="7">
    <location>
        <begin position="148"/>
        <end position="168"/>
    </location>
</feature>
<keyword evidence="6 7" id="KW-0472">Membrane</keyword>
<evidence type="ECO:0000256" key="7">
    <source>
        <dbReference type="SAM" id="Phobius"/>
    </source>
</evidence>
<evidence type="ECO:0000256" key="3">
    <source>
        <dbReference type="ARBA" id="ARBA00022475"/>
    </source>
</evidence>
<feature type="transmembrane region" description="Helical" evidence="7">
    <location>
        <begin position="239"/>
        <end position="260"/>
    </location>
</feature>
<evidence type="ECO:0000259" key="8">
    <source>
        <dbReference type="Pfam" id="PF01757"/>
    </source>
</evidence>
<name>F3QYT6_9BACT</name>
<keyword evidence="9" id="KW-0012">Acyltransferase</keyword>
<protein>
    <submittedName>
        <fullName evidence="9">Acyltransferase</fullName>
    </submittedName>
</protein>
<evidence type="ECO:0000313" key="10">
    <source>
        <dbReference type="Proteomes" id="UP000005546"/>
    </source>
</evidence>
<proteinExistence type="inferred from homology"/>
<feature type="domain" description="Acyltransferase 3" evidence="8">
    <location>
        <begin position="6"/>
        <end position="313"/>
    </location>
</feature>
<keyword evidence="10" id="KW-1185">Reference proteome</keyword>
<dbReference type="Proteomes" id="UP000005546">
    <property type="component" value="Unassembled WGS sequence"/>
</dbReference>
<keyword evidence="4 7" id="KW-0812">Transmembrane</keyword>
<evidence type="ECO:0000256" key="6">
    <source>
        <dbReference type="ARBA" id="ARBA00023136"/>
    </source>
</evidence>
<dbReference type="EMBL" id="AFBR01000094">
    <property type="protein sequence ID" value="EGG50355.1"/>
    <property type="molecule type" value="Genomic_DNA"/>
</dbReference>
<dbReference type="GO" id="GO:0016413">
    <property type="term" value="F:O-acetyltransferase activity"/>
    <property type="evidence" value="ECO:0007669"/>
    <property type="project" value="TreeGrafter"/>
</dbReference>
<dbReference type="AlphaFoldDB" id="F3QYT6"/>
<evidence type="ECO:0000256" key="5">
    <source>
        <dbReference type="ARBA" id="ARBA00022989"/>
    </source>
</evidence>
<evidence type="ECO:0000256" key="1">
    <source>
        <dbReference type="ARBA" id="ARBA00004651"/>
    </source>
</evidence>
<gene>
    <name evidence="9" type="ORF">HMPREF9442_03380</name>
</gene>
<comment type="similarity">
    <text evidence="2">Belongs to the acyltransferase 3 family.</text>
</comment>
<sequence length="346" mass="39579">MQSKNIKWINTARALCMISVYLLHSEFYYGDAGFSYGYALTPFYVNTFFFISGYLLFKKYMKVPETICFPKKEYHKLIANVIFRLVIPTLVFSTLIYIPKMIFHGNPLSFGQYLHDVWGGTSYWFTSALSVAQILLAVLLLSQRSHMAFYVVACTLLSLLGIHLRGIFPSSFPWYYQTGMASTLLMSLGGIYLRYESRINKIISKPYVFGVAAFVYLYSIMITNPAQLQKTIPDIYMHLWEYLTILCSIICIITLSHLLPQVKWLEYIGKNSIIFYFFSGVMPALFGSIISLFAPNASYALTLTVTSIALLAATGINLIIQQYFPYLTDLRKILFPNQQALHKKSN</sequence>
<comment type="subcellular location">
    <subcellularLocation>
        <location evidence="1">Cell membrane</location>
        <topology evidence="1">Multi-pass membrane protein</topology>
    </subcellularLocation>
</comment>
<feature type="transmembrane region" description="Helical" evidence="7">
    <location>
        <begin position="36"/>
        <end position="57"/>
    </location>
</feature>
<dbReference type="RefSeq" id="WP_008630177.1">
    <property type="nucleotide sequence ID" value="NZ_GL883887.1"/>
</dbReference>
<dbReference type="GO" id="GO:0005886">
    <property type="term" value="C:plasma membrane"/>
    <property type="evidence" value="ECO:0007669"/>
    <property type="project" value="UniProtKB-SubCell"/>
</dbReference>
<feature type="transmembrane region" description="Helical" evidence="7">
    <location>
        <begin position="77"/>
        <end position="98"/>
    </location>
</feature>
<evidence type="ECO:0000256" key="2">
    <source>
        <dbReference type="ARBA" id="ARBA00007400"/>
    </source>
</evidence>
<reference evidence="9 10" key="1">
    <citation type="submission" date="2011-02" db="EMBL/GenBank/DDBJ databases">
        <authorList>
            <person name="Weinstock G."/>
            <person name="Sodergren E."/>
            <person name="Clifton S."/>
            <person name="Fulton L."/>
            <person name="Fulton B."/>
            <person name="Courtney L."/>
            <person name="Fronick C."/>
            <person name="Harrison M."/>
            <person name="Strong C."/>
            <person name="Farmer C."/>
            <person name="Delahaunty K."/>
            <person name="Markovic C."/>
            <person name="Hall O."/>
            <person name="Minx P."/>
            <person name="Tomlinson C."/>
            <person name="Mitreva M."/>
            <person name="Hou S."/>
            <person name="Chen J."/>
            <person name="Wollam A."/>
            <person name="Pepin K.H."/>
            <person name="Johnson M."/>
            <person name="Bhonagiri V."/>
            <person name="Zhang X."/>
            <person name="Suruliraj S."/>
            <person name="Warren W."/>
            <person name="Chinwalla A."/>
            <person name="Mardis E.R."/>
            <person name="Wilson R.K."/>
        </authorList>
    </citation>
    <scope>NUCLEOTIDE SEQUENCE [LARGE SCALE GENOMIC DNA]</scope>
    <source>
        <strain evidence="9 10">YIT 11841</strain>
    </source>
</reference>
<dbReference type="eggNOG" id="ENOG503318W">
    <property type="taxonomic scope" value="Bacteria"/>
</dbReference>
<dbReference type="Pfam" id="PF01757">
    <property type="entry name" value="Acyl_transf_3"/>
    <property type="match status" value="1"/>
</dbReference>
<comment type="caution">
    <text evidence="9">The sequence shown here is derived from an EMBL/GenBank/DDBJ whole genome shotgun (WGS) entry which is preliminary data.</text>
</comment>
<feature type="transmembrane region" description="Helical" evidence="7">
    <location>
        <begin position="299"/>
        <end position="320"/>
    </location>
</feature>
<keyword evidence="9" id="KW-0808">Transferase</keyword>
<dbReference type="OrthoDB" id="6623990at2"/>
<evidence type="ECO:0000256" key="4">
    <source>
        <dbReference type="ARBA" id="ARBA00022692"/>
    </source>
</evidence>
<dbReference type="PANTHER" id="PTHR40074:SF2">
    <property type="entry name" value="O-ACETYLTRANSFERASE WECH"/>
    <property type="match status" value="1"/>
</dbReference>
<accession>F3QYT6</accession>